<name>A0A552FQA9_MICAE</name>
<dbReference type="Proteomes" id="UP000320293">
    <property type="component" value="Unassembled WGS sequence"/>
</dbReference>
<proteinExistence type="predicted"/>
<organism evidence="1 2">
    <name type="scientific">Microcystis aeruginosa Ma_QC_Ca_00000000_S207</name>
    <dbReference type="NCBI Taxonomy" id="2486251"/>
    <lineage>
        <taxon>Bacteria</taxon>
        <taxon>Bacillati</taxon>
        <taxon>Cyanobacteriota</taxon>
        <taxon>Cyanophyceae</taxon>
        <taxon>Oscillatoriophycideae</taxon>
        <taxon>Chroococcales</taxon>
        <taxon>Microcystaceae</taxon>
        <taxon>Microcystis</taxon>
    </lineage>
</organism>
<reference evidence="1 2" key="1">
    <citation type="submission" date="2019-01" db="EMBL/GenBank/DDBJ databases">
        <title>Coherence of Microcystis species and biogeography revealed through population genomics.</title>
        <authorList>
            <person name="Perez-Carrascal O.M."/>
            <person name="Terrat Y."/>
            <person name="Giani A."/>
            <person name="Fortin N."/>
            <person name="Tromas N."/>
            <person name="Shapiro B.J."/>
        </authorList>
    </citation>
    <scope>NUCLEOTIDE SEQUENCE [LARGE SCALE GENOMIC DNA]</scope>
    <source>
        <strain evidence="1">Ma_QC_Ca_00000000_S207</strain>
    </source>
</reference>
<evidence type="ECO:0000313" key="2">
    <source>
        <dbReference type="Proteomes" id="UP000320293"/>
    </source>
</evidence>
<gene>
    <name evidence="1" type="ORF">EWV91_08455</name>
</gene>
<accession>A0A552FQA9</accession>
<dbReference type="AlphaFoldDB" id="A0A552FQA9"/>
<evidence type="ECO:0000313" key="1">
    <source>
        <dbReference type="EMBL" id="TRU48916.1"/>
    </source>
</evidence>
<comment type="caution">
    <text evidence="1">The sequence shown here is derived from an EMBL/GenBank/DDBJ whole genome shotgun (WGS) entry which is preliminary data.</text>
</comment>
<protein>
    <submittedName>
        <fullName evidence="1">Uncharacterized protein</fullName>
    </submittedName>
</protein>
<dbReference type="EMBL" id="SFBF01000158">
    <property type="protein sequence ID" value="TRU48916.1"/>
    <property type="molecule type" value="Genomic_DNA"/>
</dbReference>
<sequence length="66" mass="7675">MASPHFTPNIQESRFFKTINVICSQQRYNKNSTFLDKNREEIVSIFPILPLTQISLNPGRTRLIPL</sequence>